<name>A0A2M9YN96_9LEPT</name>
<protein>
    <submittedName>
        <fullName evidence="1">Uncharacterized protein</fullName>
    </submittedName>
</protein>
<gene>
    <name evidence="2" type="ORF">CH376_07140</name>
    <name evidence="1" type="ORF">CH380_11360</name>
</gene>
<dbReference type="AlphaFoldDB" id="A0A2M9YN96"/>
<evidence type="ECO:0000313" key="4">
    <source>
        <dbReference type="Proteomes" id="UP000232188"/>
    </source>
</evidence>
<sequence length="84" mass="9848">MWKVELCDREKSPGIFHHPPHHPSSGWGFYFTEDCRCYDKFFERFGALAGNEVMNGFMEVWRLGPSWNDSYKNGEASAKINTLW</sequence>
<dbReference type="EMBL" id="NPDV01000009">
    <property type="protein sequence ID" value="PJZ53012.1"/>
    <property type="molecule type" value="Genomic_DNA"/>
</dbReference>
<proteinExistence type="predicted"/>
<keyword evidence="3" id="KW-1185">Reference proteome</keyword>
<reference evidence="3 4" key="1">
    <citation type="submission" date="2017-07" db="EMBL/GenBank/DDBJ databases">
        <title>Leptospira spp. isolated from tropical soils.</title>
        <authorList>
            <person name="Thibeaux R."/>
            <person name="Iraola G."/>
            <person name="Ferres I."/>
            <person name="Bierque E."/>
            <person name="Girault D."/>
            <person name="Soupe-Gilbert M.-E."/>
            <person name="Picardeau M."/>
            <person name="Goarant C."/>
        </authorList>
    </citation>
    <scope>NUCLEOTIDE SEQUENCE [LARGE SCALE GENOMIC DNA]</scope>
    <source>
        <strain evidence="1 4">FH2-B-C1</strain>
        <strain evidence="2 3">FH2-B-D1</strain>
    </source>
</reference>
<evidence type="ECO:0000313" key="1">
    <source>
        <dbReference type="EMBL" id="PJZ53012.1"/>
    </source>
</evidence>
<comment type="caution">
    <text evidence="1">The sequence shown here is derived from an EMBL/GenBank/DDBJ whole genome shotgun (WGS) entry which is preliminary data.</text>
</comment>
<accession>A0A2M9YN96</accession>
<evidence type="ECO:0000313" key="2">
    <source>
        <dbReference type="EMBL" id="PJZ62569.1"/>
    </source>
</evidence>
<dbReference type="Proteomes" id="UP000232149">
    <property type="component" value="Unassembled WGS sequence"/>
</dbReference>
<evidence type="ECO:0000313" key="3">
    <source>
        <dbReference type="Proteomes" id="UP000232149"/>
    </source>
</evidence>
<dbReference type="Proteomes" id="UP000232188">
    <property type="component" value="Unassembled WGS sequence"/>
</dbReference>
<organism evidence="1 4">
    <name type="scientific">Leptospira adleri</name>
    <dbReference type="NCBI Taxonomy" id="2023186"/>
    <lineage>
        <taxon>Bacteria</taxon>
        <taxon>Pseudomonadati</taxon>
        <taxon>Spirochaetota</taxon>
        <taxon>Spirochaetia</taxon>
        <taxon>Leptospirales</taxon>
        <taxon>Leptospiraceae</taxon>
        <taxon>Leptospira</taxon>
    </lineage>
</organism>
<dbReference type="EMBL" id="NPDU01000014">
    <property type="protein sequence ID" value="PJZ62569.1"/>
    <property type="molecule type" value="Genomic_DNA"/>
</dbReference>